<gene>
    <name evidence="10" type="ORF">SAMN06296036_12846</name>
</gene>
<dbReference type="CDD" id="cd02439">
    <property type="entry name" value="DMB-PRT_CobT"/>
    <property type="match status" value="1"/>
</dbReference>
<protein>
    <recommendedName>
        <fullName evidence="4">Nicotinate-nucleotide--dimethylbenzimidazole phosphoribosyltransferase</fullName>
        <ecNumber evidence="3">2.4.2.21</ecNumber>
    </recommendedName>
    <alternativeName>
        <fullName evidence="8">N(1)-alpha-phosphoribosyltransferase</fullName>
    </alternativeName>
</protein>
<dbReference type="Gene3D" id="3.40.50.10210">
    <property type="match status" value="1"/>
</dbReference>
<keyword evidence="5" id="KW-0169">Cobalamin biosynthesis</keyword>
<name>A0A1Y6CTY0_9BACT</name>
<dbReference type="OrthoDB" id="9781491at2"/>
<dbReference type="EMBL" id="FWZT01000028">
    <property type="protein sequence ID" value="SMF74461.1"/>
    <property type="molecule type" value="Genomic_DNA"/>
</dbReference>
<accession>A0A1Y6CTY0</accession>
<keyword evidence="6 10" id="KW-0328">Glycosyltransferase</keyword>
<evidence type="ECO:0000256" key="1">
    <source>
        <dbReference type="ARBA" id="ARBA00005049"/>
    </source>
</evidence>
<evidence type="ECO:0000256" key="2">
    <source>
        <dbReference type="ARBA" id="ARBA00007110"/>
    </source>
</evidence>
<dbReference type="EC" id="2.4.2.21" evidence="3"/>
<dbReference type="GO" id="GO:0008939">
    <property type="term" value="F:nicotinate-nucleotide-dimethylbenzimidazole phosphoribosyltransferase activity"/>
    <property type="evidence" value="ECO:0007669"/>
    <property type="project" value="UniProtKB-EC"/>
</dbReference>
<dbReference type="PANTHER" id="PTHR43463">
    <property type="entry name" value="NICOTINATE-NUCLEOTIDE--DIMETHYLBENZIMIDAZOLE PHOSPHORIBOSYLTRANSFERASE"/>
    <property type="match status" value="1"/>
</dbReference>
<reference evidence="11" key="1">
    <citation type="submission" date="2017-04" db="EMBL/GenBank/DDBJ databases">
        <authorList>
            <person name="Varghese N."/>
            <person name="Submissions S."/>
        </authorList>
    </citation>
    <scope>NUCLEOTIDE SEQUENCE [LARGE SCALE GENOMIC DNA]</scope>
    <source>
        <strain evidence="11">RKEM611</strain>
    </source>
</reference>
<dbReference type="PANTHER" id="PTHR43463:SF1">
    <property type="entry name" value="NICOTINATE-NUCLEOTIDE--DIMETHYLBENZIMIDAZOLE PHOSPHORIBOSYLTRANSFERASE"/>
    <property type="match status" value="1"/>
</dbReference>
<dbReference type="GO" id="GO:0009236">
    <property type="term" value="P:cobalamin biosynthetic process"/>
    <property type="evidence" value="ECO:0007669"/>
    <property type="project" value="UniProtKB-KW"/>
</dbReference>
<dbReference type="Pfam" id="PF02277">
    <property type="entry name" value="DBI_PRT"/>
    <property type="match status" value="1"/>
</dbReference>
<comment type="pathway">
    <text evidence="1">Nucleoside biosynthesis; alpha-ribazole biosynthesis; alpha-ribazole from 5,6-dimethylbenzimidazole: step 1/2.</text>
</comment>
<evidence type="ECO:0000256" key="5">
    <source>
        <dbReference type="ARBA" id="ARBA00022573"/>
    </source>
</evidence>
<evidence type="ECO:0000313" key="10">
    <source>
        <dbReference type="EMBL" id="SMF74461.1"/>
    </source>
</evidence>
<dbReference type="InterPro" id="IPR023195">
    <property type="entry name" value="Nict_dMeBzImd_PRibTrfase_N"/>
</dbReference>
<dbReference type="SUPFAM" id="SSF52733">
    <property type="entry name" value="Nicotinate mononucleotide:5,6-dimethylbenzimidazole phosphoribosyltransferase (CobT)"/>
    <property type="match status" value="1"/>
</dbReference>
<keyword evidence="7 10" id="KW-0808">Transferase</keyword>
<dbReference type="AlphaFoldDB" id="A0A1Y6CTY0"/>
<dbReference type="UniPathway" id="UPA00061">
    <property type="reaction ID" value="UER00516"/>
</dbReference>
<keyword evidence="11" id="KW-1185">Reference proteome</keyword>
<dbReference type="RefSeq" id="WP_132324619.1">
    <property type="nucleotide sequence ID" value="NZ_FWZT01000028.1"/>
</dbReference>
<sequence>MNIPFEIAAMSRSKQEQIESYIAHKVPPMGAMGVVRDVALRLALIQGTPKPFLNQPSLFLFAGDHGVAEEAICATPQLWSRHQTLNVAQGGASVCAFARLNRMMLRVVDAGLKQPVDHPQVLSRRIGASTKNCKREAAMSHGQLERALRLGGDLVRARCKAGTNVLGLGTCGVGGRLSADCILGYLLGDGEANLLRQNEEDYQLFFKDIQLVHGDIQDPWEILRLFGGFEFAMMLGAMLQCASNHITILVDGYIGAVMALLASRVAPEVADFVFVCQDSAHPGQALALDQLVQESLMSLGLDLDDGSGVALAFPLFQAAVTFLNEVASSDDRPLN</sequence>
<dbReference type="Gene3D" id="1.10.1610.10">
    <property type="match status" value="1"/>
</dbReference>
<dbReference type="STRING" id="1513793.SAMN06296036_12846"/>
<evidence type="ECO:0000256" key="3">
    <source>
        <dbReference type="ARBA" id="ARBA00011991"/>
    </source>
</evidence>
<evidence type="ECO:0000256" key="8">
    <source>
        <dbReference type="ARBA" id="ARBA00030686"/>
    </source>
</evidence>
<organism evidence="10 11">
    <name type="scientific">Pseudobacteriovorax antillogorgiicola</name>
    <dbReference type="NCBI Taxonomy" id="1513793"/>
    <lineage>
        <taxon>Bacteria</taxon>
        <taxon>Pseudomonadati</taxon>
        <taxon>Bdellovibrionota</taxon>
        <taxon>Oligoflexia</taxon>
        <taxon>Oligoflexales</taxon>
        <taxon>Pseudobacteriovoracaceae</taxon>
        <taxon>Pseudobacteriovorax</taxon>
    </lineage>
</organism>
<evidence type="ECO:0000256" key="6">
    <source>
        <dbReference type="ARBA" id="ARBA00022676"/>
    </source>
</evidence>
<evidence type="ECO:0000256" key="9">
    <source>
        <dbReference type="ARBA" id="ARBA00047340"/>
    </source>
</evidence>
<evidence type="ECO:0000256" key="4">
    <source>
        <dbReference type="ARBA" id="ARBA00015486"/>
    </source>
</evidence>
<dbReference type="Proteomes" id="UP000192907">
    <property type="component" value="Unassembled WGS sequence"/>
</dbReference>
<dbReference type="InterPro" id="IPR003200">
    <property type="entry name" value="Nict_dMeBzImd_PRibTrfase"/>
</dbReference>
<comment type="catalytic activity">
    <reaction evidence="9">
        <text>5,6-dimethylbenzimidazole + nicotinate beta-D-ribonucleotide = alpha-ribazole 5'-phosphate + nicotinate + H(+)</text>
        <dbReference type="Rhea" id="RHEA:11196"/>
        <dbReference type="ChEBI" id="CHEBI:15378"/>
        <dbReference type="ChEBI" id="CHEBI:15890"/>
        <dbReference type="ChEBI" id="CHEBI:32544"/>
        <dbReference type="ChEBI" id="CHEBI:57502"/>
        <dbReference type="ChEBI" id="CHEBI:57918"/>
        <dbReference type="EC" id="2.4.2.21"/>
    </reaction>
</comment>
<evidence type="ECO:0000313" key="11">
    <source>
        <dbReference type="Proteomes" id="UP000192907"/>
    </source>
</evidence>
<dbReference type="InterPro" id="IPR036087">
    <property type="entry name" value="Nict_dMeBzImd_PRibTrfase_sf"/>
</dbReference>
<evidence type="ECO:0000256" key="7">
    <source>
        <dbReference type="ARBA" id="ARBA00022679"/>
    </source>
</evidence>
<comment type="similarity">
    <text evidence="2">Belongs to the CobT family.</text>
</comment>
<proteinExistence type="inferred from homology"/>